<dbReference type="RefSeq" id="WP_073019847.1">
    <property type="nucleotide sequence ID" value="NZ_FQWF01000008.1"/>
</dbReference>
<keyword evidence="10" id="KW-1185">Reference proteome</keyword>
<dbReference type="GO" id="GO:0071555">
    <property type="term" value="P:cell wall organization"/>
    <property type="evidence" value="ECO:0007669"/>
    <property type="project" value="UniProtKB-UniRule"/>
</dbReference>
<evidence type="ECO:0000256" key="1">
    <source>
        <dbReference type="ARBA" id="ARBA00004752"/>
    </source>
</evidence>
<dbReference type="Pfam" id="PF20142">
    <property type="entry name" value="Scaffold"/>
    <property type="match status" value="1"/>
</dbReference>
<accession>A0A1M5LRS0</accession>
<evidence type="ECO:0000313" key="9">
    <source>
        <dbReference type="EMBL" id="SHG67711.1"/>
    </source>
</evidence>
<feature type="domain" description="L,D-TPase catalytic" evidence="8">
    <location>
        <begin position="317"/>
        <end position="471"/>
    </location>
</feature>
<feature type="active site" description="Nucleophile" evidence="7">
    <location>
        <position position="446"/>
    </location>
</feature>
<keyword evidence="6 7" id="KW-0961">Cell wall biogenesis/degradation</keyword>
<reference evidence="10" key="1">
    <citation type="submission" date="2016-11" db="EMBL/GenBank/DDBJ databases">
        <authorList>
            <person name="Varghese N."/>
            <person name="Submissions S."/>
        </authorList>
    </citation>
    <scope>NUCLEOTIDE SEQUENCE [LARGE SCALE GENOMIC DNA]</scope>
    <source>
        <strain evidence="10">DSM 17659</strain>
    </source>
</reference>
<dbReference type="GO" id="GO:0008360">
    <property type="term" value="P:regulation of cell shape"/>
    <property type="evidence" value="ECO:0007669"/>
    <property type="project" value="UniProtKB-UniRule"/>
</dbReference>
<evidence type="ECO:0000256" key="5">
    <source>
        <dbReference type="ARBA" id="ARBA00022984"/>
    </source>
</evidence>
<evidence type="ECO:0000256" key="2">
    <source>
        <dbReference type="ARBA" id="ARBA00005992"/>
    </source>
</evidence>
<evidence type="ECO:0000256" key="4">
    <source>
        <dbReference type="ARBA" id="ARBA00022960"/>
    </source>
</evidence>
<dbReference type="InterPro" id="IPR005490">
    <property type="entry name" value="LD_TPept_cat_dom"/>
</dbReference>
<keyword evidence="3" id="KW-0808">Transferase</keyword>
<comment type="pathway">
    <text evidence="1 7">Cell wall biogenesis; peptidoglycan biosynthesis.</text>
</comment>
<proteinExistence type="inferred from homology"/>
<organism evidence="9 10">
    <name type="scientific">Flavobacterium micromati</name>
    <dbReference type="NCBI Taxonomy" id="229205"/>
    <lineage>
        <taxon>Bacteria</taxon>
        <taxon>Pseudomonadati</taxon>
        <taxon>Bacteroidota</taxon>
        <taxon>Flavobacteriia</taxon>
        <taxon>Flavobacteriales</taxon>
        <taxon>Flavobacteriaceae</taxon>
        <taxon>Flavobacterium</taxon>
    </lineage>
</organism>
<dbReference type="AlphaFoldDB" id="A0A1M5LRS0"/>
<dbReference type="SUPFAM" id="SSF141523">
    <property type="entry name" value="L,D-transpeptidase catalytic domain-like"/>
    <property type="match status" value="1"/>
</dbReference>
<dbReference type="EMBL" id="FQWF01000008">
    <property type="protein sequence ID" value="SHG67711.1"/>
    <property type="molecule type" value="Genomic_DNA"/>
</dbReference>
<dbReference type="Pfam" id="PF03734">
    <property type="entry name" value="YkuD"/>
    <property type="match status" value="1"/>
</dbReference>
<evidence type="ECO:0000256" key="3">
    <source>
        <dbReference type="ARBA" id="ARBA00022679"/>
    </source>
</evidence>
<keyword evidence="5 7" id="KW-0573">Peptidoglycan synthesis</keyword>
<dbReference type="InterPro" id="IPR045380">
    <property type="entry name" value="LD_TPept_scaffold_dom"/>
</dbReference>
<evidence type="ECO:0000313" key="10">
    <source>
        <dbReference type="Proteomes" id="UP000184020"/>
    </source>
</evidence>
<dbReference type="GO" id="GO:0004180">
    <property type="term" value="F:carboxypeptidase activity"/>
    <property type="evidence" value="ECO:0007669"/>
    <property type="project" value="UniProtKB-ARBA"/>
</dbReference>
<dbReference type="CDD" id="cd16913">
    <property type="entry name" value="YkuD_like"/>
    <property type="match status" value="1"/>
</dbReference>
<dbReference type="InterPro" id="IPR038063">
    <property type="entry name" value="Transpep_catalytic_dom"/>
</dbReference>
<dbReference type="Proteomes" id="UP000184020">
    <property type="component" value="Unassembled WGS sequence"/>
</dbReference>
<dbReference type="PANTHER" id="PTHR41533">
    <property type="entry name" value="L,D-TRANSPEPTIDASE HI_1667-RELATED"/>
    <property type="match status" value="1"/>
</dbReference>
<dbReference type="GO" id="GO:0016740">
    <property type="term" value="F:transferase activity"/>
    <property type="evidence" value="ECO:0007669"/>
    <property type="project" value="UniProtKB-KW"/>
</dbReference>
<dbReference type="PROSITE" id="PS52029">
    <property type="entry name" value="LD_TPASE"/>
    <property type="match status" value="1"/>
</dbReference>
<sequence>MKKLNFAAVLVALVLMLLFTSCKNKMEKPVVEAPVPINTLEVAFDSAQIAIFFEKYPKLKLYQNEVKQLYRKHQFHYIWFDEKGLNEFSGLLYNKVNNLSADGIETTIPYKERFDFIYQNPFKNQKASVDTELLSSALYFFYTNKVFEGIDSNKTKDLEWFLPRKKQTYIHFLDSLLVNPSLINREEKGVLKQYYLLKNALFKYQNFAKKAGWETIMLDPEIKSIKPADSSATIAQIRNYLFLTDALATNSKSEVYDDDLATGILNFKKSIGHLSNTTILRQHIAFMNVPIEQRIKTIMVNMERCRWISNDITKSKELIVVNIPAYELTFFRDGKPELRSKVVVGKTMSKTVIFSAPMKYIVFRPYWNVPASILKNEILPAIKKNPNYLKQHNMEWNNNTVRQKPGIANSLGLVKFLFPNSNAIYLHDTPSKGLFSRENRAFSHGCIRVAKPRELAAMIMKNDKGWTVEKINAKMDSGAEYWYTLKESIPVYIGYFTAWVDDEGVLHFYKDVYERDEKLATILFQDKVVD</sequence>
<name>A0A1M5LRS0_9FLAO</name>
<keyword evidence="4 7" id="KW-0133">Cell shape</keyword>
<dbReference type="PANTHER" id="PTHR41533:SF2">
    <property type="entry name" value="BLR7131 PROTEIN"/>
    <property type="match status" value="1"/>
</dbReference>
<dbReference type="InterPro" id="IPR052905">
    <property type="entry name" value="LD-transpeptidase_YkuD-like"/>
</dbReference>
<feature type="active site" description="Proton donor/acceptor" evidence="7">
    <location>
        <position position="427"/>
    </location>
</feature>
<dbReference type="Gene3D" id="2.40.440.10">
    <property type="entry name" value="L,D-transpeptidase catalytic domain-like"/>
    <property type="match status" value="1"/>
</dbReference>
<dbReference type="STRING" id="229205.SAMN05444372_108175"/>
<dbReference type="UniPathway" id="UPA00219"/>
<gene>
    <name evidence="9" type="ORF">SAMN05444372_108175</name>
</gene>
<evidence type="ECO:0000256" key="6">
    <source>
        <dbReference type="ARBA" id="ARBA00023316"/>
    </source>
</evidence>
<evidence type="ECO:0000256" key="7">
    <source>
        <dbReference type="PROSITE-ProRule" id="PRU01373"/>
    </source>
</evidence>
<comment type="similarity">
    <text evidence="2">Belongs to the YkuD family.</text>
</comment>
<evidence type="ECO:0000259" key="8">
    <source>
        <dbReference type="PROSITE" id="PS52029"/>
    </source>
</evidence>
<protein>
    <submittedName>
        <fullName evidence="9">Murein L,D-transpeptidase YcbB/YkuD</fullName>
    </submittedName>
</protein>
<dbReference type="PROSITE" id="PS51257">
    <property type="entry name" value="PROKAR_LIPOPROTEIN"/>
    <property type="match status" value="1"/>
</dbReference>
<dbReference type="GO" id="GO:0009252">
    <property type="term" value="P:peptidoglycan biosynthetic process"/>
    <property type="evidence" value="ECO:0007669"/>
    <property type="project" value="UniProtKB-UniPathway"/>
</dbReference>